<evidence type="ECO:0000256" key="1">
    <source>
        <dbReference type="SAM" id="MobiDB-lite"/>
    </source>
</evidence>
<comment type="caution">
    <text evidence="2">The sequence shown here is derived from an EMBL/GenBank/DDBJ whole genome shotgun (WGS) entry which is preliminary data.</text>
</comment>
<feature type="compositionally biased region" description="Polar residues" evidence="1">
    <location>
        <begin position="45"/>
        <end position="57"/>
    </location>
</feature>
<organism evidence="2 3">
    <name type="scientific">Rhodonellum psychrophilum GCM71 = DSM 17998</name>
    <dbReference type="NCBI Taxonomy" id="1123057"/>
    <lineage>
        <taxon>Bacteria</taxon>
        <taxon>Pseudomonadati</taxon>
        <taxon>Bacteroidota</taxon>
        <taxon>Cytophagia</taxon>
        <taxon>Cytophagales</taxon>
        <taxon>Cytophagaceae</taxon>
        <taxon>Rhodonellum</taxon>
    </lineage>
</organism>
<reference evidence="2 3" key="1">
    <citation type="journal article" date="2013" name="Genome Announc.">
        <title>Draft Genome Sequence of the Psychrophilic and Alkaliphilic Rhodonellum psychrophilum Strain GCM71T.</title>
        <authorList>
            <person name="Hauptmann A.L."/>
            <person name="Glaring M.A."/>
            <person name="Hallin P.F."/>
            <person name="Prieme A."/>
            <person name="Stougaard P."/>
        </authorList>
    </citation>
    <scope>NUCLEOTIDE SEQUENCE [LARGE SCALE GENOMIC DNA]</scope>
    <source>
        <strain evidence="2 3">GCM71</strain>
    </source>
</reference>
<sequence>MGIKFWQVRNPIFSNLFLVIKHPAQAKPTAIRDLQPLPEKGEAVPSNSAHHFQNFTNPHHEKSNPKLLPGTPMPIPKPNLIYPFKGPQANRPQGRDLHRQAGSLLAADSPPHRQRDGPAGEGNASHKDTIQAIPESSRKRFVLPALTGKRKPFQKAMDHVFQNL</sequence>
<keyword evidence="3" id="KW-1185">Reference proteome</keyword>
<proteinExistence type="predicted"/>
<name>U5BXH3_9BACT</name>
<feature type="compositionally biased region" description="Basic and acidic residues" evidence="1">
    <location>
        <begin position="110"/>
        <end position="129"/>
    </location>
</feature>
<gene>
    <name evidence="2" type="ORF">P872_12650</name>
</gene>
<feature type="region of interest" description="Disordered" evidence="1">
    <location>
        <begin position="40"/>
        <end position="132"/>
    </location>
</feature>
<dbReference type="EMBL" id="AWXR01000087">
    <property type="protein sequence ID" value="ERM80617.1"/>
    <property type="molecule type" value="Genomic_DNA"/>
</dbReference>
<evidence type="ECO:0000313" key="2">
    <source>
        <dbReference type="EMBL" id="ERM80617.1"/>
    </source>
</evidence>
<dbReference type="Proteomes" id="UP000016843">
    <property type="component" value="Unassembled WGS sequence"/>
</dbReference>
<protein>
    <submittedName>
        <fullName evidence="2">Uncharacterized protein</fullName>
    </submittedName>
</protein>
<dbReference type="AlphaFoldDB" id="U5BXH3"/>
<accession>U5BXH3</accession>
<evidence type="ECO:0000313" key="3">
    <source>
        <dbReference type="Proteomes" id="UP000016843"/>
    </source>
</evidence>